<organism evidence="1">
    <name type="scientific">marine sediment metagenome</name>
    <dbReference type="NCBI Taxonomy" id="412755"/>
    <lineage>
        <taxon>unclassified sequences</taxon>
        <taxon>metagenomes</taxon>
        <taxon>ecological metagenomes</taxon>
    </lineage>
</organism>
<dbReference type="Gene3D" id="2.60.120.200">
    <property type="match status" value="1"/>
</dbReference>
<evidence type="ECO:0000313" key="1">
    <source>
        <dbReference type="EMBL" id="KKK50935.1"/>
    </source>
</evidence>
<feature type="non-terminal residue" evidence="1">
    <location>
        <position position="1"/>
    </location>
</feature>
<proteinExistence type="predicted"/>
<dbReference type="EMBL" id="LAZR01067768">
    <property type="protein sequence ID" value="KKK50935.1"/>
    <property type="molecule type" value="Genomic_DNA"/>
</dbReference>
<evidence type="ECO:0008006" key="2">
    <source>
        <dbReference type="Google" id="ProtNLM"/>
    </source>
</evidence>
<comment type="caution">
    <text evidence="1">The sequence shown here is derived from an EMBL/GenBank/DDBJ whole genome shotgun (WGS) entry which is preliminary data.</text>
</comment>
<name>A0A0F8WRI7_9ZZZZ</name>
<dbReference type="Pfam" id="PF13385">
    <property type="entry name" value="Laminin_G_3"/>
    <property type="match status" value="1"/>
</dbReference>
<gene>
    <name evidence="1" type="ORF">LCGC14_3120040</name>
</gene>
<dbReference type="InterPro" id="IPR013320">
    <property type="entry name" value="ConA-like_dom_sf"/>
</dbReference>
<reference evidence="1" key="1">
    <citation type="journal article" date="2015" name="Nature">
        <title>Complex archaea that bridge the gap between prokaryotes and eukaryotes.</title>
        <authorList>
            <person name="Spang A."/>
            <person name="Saw J.H."/>
            <person name="Jorgensen S.L."/>
            <person name="Zaremba-Niedzwiedzka K."/>
            <person name="Martijn J."/>
            <person name="Lind A.E."/>
            <person name="van Eijk R."/>
            <person name="Schleper C."/>
            <person name="Guy L."/>
            <person name="Ettema T.J."/>
        </authorList>
    </citation>
    <scope>NUCLEOTIDE SEQUENCE</scope>
</reference>
<dbReference type="SUPFAM" id="SSF49899">
    <property type="entry name" value="Concanavalin A-like lectins/glucanases"/>
    <property type="match status" value="1"/>
</dbReference>
<sequence length="59" mass="6233">DGEPRTSADVPATVASAAEQFAIGGNPLFAGPEFLGARLADLRFYARALSAEEVKQLLR</sequence>
<protein>
    <recommendedName>
        <fullName evidence="2">LamG-like jellyroll fold domain-containing protein</fullName>
    </recommendedName>
</protein>
<accession>A0A0F8WRI7</accession>
<dbReference type="AlphaFoldDB" id="A0A0F8WRI7"/>